<keyword evidence="4" id="KW-1185">Reference proteome</keyword>
<accession>A0ABU1LL08</accession>
<reference evidence="3 4" key="1">
    <citation type="submission" date="2023-07" db="EMBL/GenBank/DDBJ databases">
        <title>Sorghum-associated microbial communities from plants grown in Nebraska, USA.</title>
        <authorList>
            <person name="Schachtman D."/>
        </authorList>
    </citation>
    <scope>NUCLEOTIDE SEQUENCE [LARGE SCALE GENOMIC DNA]</scope>
    <source>
        <strain evidence="3 4">DS1316</strain>
    </source>
</reference>
<feature type="compositionally biased region" description="Polar residues" evidence="1">
    <location>
        <begin position="215"/>
        <end position="226"/>
    </location>
</feature>
<dbReference type="RefSeq" id="WP_310118650.1">
    <property type="nucleotide sequence ID" value="NZ_JAVDQV010000002.1"/>
</dbReference>
<feature type="region of interest" description="Disordered" evidence="1">
    <location>
        <begin position="215"/>
        <end position="247"/>
    </location>
</feature>
<proteinExistence type="predicted"/>
<evidence type="ECO:0008006" key="5">
    <source>
        <dbReference type="Google" id="ProtNLM"/>
    </source>
</evidence>
<comment type="caution">
    <text evidence="3">The sequence shown here is derived from an EMBL/GenBank/DDBJ whole genome shotgun (WGS) entry which is preliminary data.</text>
</comment>
<dbReference type="Proteomes" id="UP001264340">
    <property type="component" value="Unassembled WGS sequence"/>
</dbReference>
<feature type="transmembrane region" description="Helical" evidence="2">
    <location>
        <begin position="6"/>
        <end position="27"/>
    </location>
</feature>
<dbReference type="EMBL" id="JAVDRP010000002">
    <property type="protein sequence ID" value="MDR6407419.1"/>
    <property type="molecule type" value="Genomic_DNA"/>
</dbReference>
<name>A0ABU1LL08_9BURK</name>
<feature type="compositionally biased region" description="Polar residues" evidence="1">
    <location>
        <begin position="236"/>
        <end position="247"/>
    </location>
</feature>
<keyword evidence="2" id="KW-0812">Transmembrane</keyword>
<organism evidence="3 4">
    <name type="scientific">Paraburkholderia terricola</name>
    <dbReference type="NCBI Taxonomy" id="169427"/>
    <lineage>
        <taxon>Bacteria</taxon>
        <taxon>Pseudomonadati</taxon>
        <taxon>Pseudomonadota</taxon>
        <taxon>Betaproteobacteria</taxon>
        <taxon>Burkholderiales</taxon>
        <taxon>Burkholderiaceae</taxon>
        <taxon>Paraburkholderia</taxon>
    </lineage>
</organism>
<keyword evidence="2" id="KW-0472">Membrane</keyword>
<gene>
    <name evidence="3" type="ORF">J2804_000807</name>
</gene>
<feature type="transmembrane region" description="Helical" evidence="2">
    <location>
        <begin position="160"/>
        <end position="181"/>
    </location>
</feature>
<keyword evidence="2" id="KW-1133">Transmembrane helix</keyword>
<evidence type="ECO:0000256" key="1">
    <source>
        <dbReference type="SAM" id="MobiDB-lite"/>
    </source>
</evidence>
<evidence type="ECO:0000313" key="4">
    <source>
        <dbReference type="Proteomes" id="UP001264340"/>
    </source>
</evidence>
<evidence type="ECO:0000256" key="2">
    <source>
        <dbReference type="SAM" id="Phobius"/>
    </source>
</evidence>
<sequence>MQLPDAAVGSIIAAAIAGLVVFVSTVLTKEQKTSEFRQAWIDELRKDVSQFISGTTEVTALMREKAGDKNAQLEFASGNFELIQQLQSVEHRIVLRLNPIEHERLLRLVTNFRANMKSAYAGGNRVKDEENLTKELLDSTKVVLSSEWKRVKRGEPTFRCVKWIAVGLAAIMSLWLLHAYLTYKPSPDKENAADSSAKNPPTQVFVDNHAQISSCVAQENPDTSHPLNKFRRSKHSALSSPSCEPLK</sequence>
<protein>
    <recommendedName>
        <fullName evidence="5">Fungal N-terminal domain-containing protein</fullName>
    </recommendedName>
</protein>
<evidence type="ECO:0000313" key="3">
    <source>
        <dbReference type="EMBL" id="MDR6407419.1"/>
    </source>
</evidence>